<dbReference type="GO" id="GO:0046975">
    <property type="term" value="F:histone H3K36 methyltransferase activity"/>
    <property type="evidence" value="ECO:0007669"/>
    <property type="project" value="TreeGrafter"/>
</dbReference>
<dbReference type="Gene3D" id="1.10.10.10">
    <property type="entry name" value="Winged helix-like DNA-binding domain superfamily/Winged helix DNA-binding domain"/>
    <property type="match status" value="1"/>
</dbReference>
<dbReference type="Gene3D" id="1.10.10.1450">
    <property type="match status" value="1"/>
</dbReference>
<dbReference type="AlphaFoldDB" id="A0A811KN46"/>
<sequence>MDILEQLAAAFKPQEEALENGPHSSSEPLLAEEQHSEQHPETEEHLESDQLQEVAQHSQADPTLEQILFNSLDPVSSSSATALITASTPVTSSTLGTAFTIPTTPKSVNLYGVKRDQLRTIIYYHYLRKVPAAQTAKEICETLGEGITCYKTVKSWYSQFSKGRTVAELEDQPRSGRKRGFENEALVNAVEANPRQTTRELAAQLNVAKSTVIRHLQLLGYVFKDGQFVHKKSPKKEKGQNGKDKEQSDKDDNQNKEEVMPQENSFDYYGLFSSVTS</sequence>
<feature type="region of interest" description="Disordered" evidence="1">
    <location>
        <begin position="10"/>
        <end position="57"/>
    </location>
</feature>
<evidence type="ECO:0000313" key="4">
    <source>
        <dbReference type="Proteomes" id="UP000614601"/>
    </source>
</evidence>
<dbReference type="PANTHER" id="PTHR46060">
    <property type="entry name" value="MARINER MOS1 TRANSPOSASE-LIKE PROTEIN"/>
    <property type="match status" value="1"/>
</dbReference>
<dbReference type="GO" id="GO:0000014">
    <property type="term" value="F:single-stranded DNA endodeoxyribonuclease activity"/>
    <property type="evidence" value="ECO:0007669"/>
    <property type="project" value="TreeGrafter"/>
</dbReference>
<dbReference type="OrthoDB" id="5870084at2759"/>
<evidence type="ECO:0000256" key="1">
    <source>
        <dbReference type="SAM" id="MobiDB-lite"/>
    </source>
</evidence>
<organism evidence="3 4">
    <name type="scientific">Bursaphelenchus okinawaensis</name>
    <dbReference type="NCBI Taxonomy" id="465554"/>
    <lineage>
        <taxon>Eukaryota</taxon>
        <taxon>Metazoa</taxon>
        <taxon>Ecdysozoa</taxon>
        <taxon>Nematoda</taxon>
        <taxon>Chromadorea</taxon>
        <taxon>Rhabditida</taxon>
        <taxon>Tylenchina</taxon>
        <taxon>Tylenchomorpha</taxon>
        <taxon>Aphelenchoidea</taxon>
        <taxon>Aphelenchoididae</taxon>
        <taxon>Bursaphelenchus</taxon>
    </lineage>
</organism>
<protein>
    <recommendedName>
        <fullName evidence="2">Mos1 transposase HTH domain-containing protein</fullName>
    </recommendedName>
</protein>
<dbReference type="GO" id="GO:0035861">
    <property type="term" value="C:site of double-strand break"/>
    <property type="evidence" value="ECO:0007669"/>
    <property type="project" value="TreeGrafter"/>
</dbReference>
<reference evidence="3" key="1">
    <citation type="submission" date="2020-09" db="EMBL/GenBank/DDBJ databases">
        <authorList>
            <person name="Kikuchi T."/>
        </authorList>
    </citation>
    <scope>NUCLEOTIDE SEQUENCE</scope>
    <source>
        <strain evidence="3">SH1</strain>
    </source>
</reference>
<proteinExistence type="predicted"/>
<dbReference type="GO" id="GO:0044774">
    <property type="term" value="P:mitotic DNA integrity checkpoint signaling"/>
    <property type="evidence" value="ECO:0007669"/>
    <property type="project" value="TreeGrafter"/>
</dbReference>
<dbReference type="InterPro" id="IPR052709">
    <property type="entry name" value="Transposase-MT_Hybrid"/>
</dbReference>
<comment type="caution">
    <text evidence="3">The sequence shown here is derived from an EMBL/GenBank/DDBJ whole genome shotgun (WGS) entry which is preliminary data.</text>
</comment>
<keyword evidence="4" id="KW-1185">Reference proteome</keyword>
<dbReference type="GO" id="GO:0000729">
    <property type="term" value="P:DNA double-strand break processing"/>
    <property type="evidence" value="ECO:0007669"/>
    <property type="project" value="TreeGrafter"/>
</dbReference>
<feature type="compositionally biased region" description="Basic and acidic residues" evidence="1">
    <location>
        <begin position="236"/>
        <end position="259"/>
    </location>
</feature>
<dbReference type="GO" id="GO:0000793">
    <property type="term" value="C:condensed chromosome"/>
    <property type="evidence" value="ECO:0007669"/>
    <property type="project" value="TreeGrafter"/>
</dbReference>
<dbReference type="GO" id="GO:0005634">
    <property type="term" value="C:nucleus"/>
    <property type="evidence" value="ECO:0007669"/>
    <property type="project" value="TreeGrafter"/>
</dbReference>
<evidence type="ECO:0000259" key="2">
    <source>
        <dbReference type="Pfam" id="PF17906"/>
    </source>
</evidence>
<dbReference type="InterPro" id="IPR041426">
    <property type="entry name" value="Mos1_HTH"/>
</dbReference>
<accession>A0A811KN46</accession>
<dbReference type="PANTHER" id="PTHR46060:SF2">
    <property type="entry name" value="HISTONE-LYSINE N-METHYLTRANSFERASE SETMAR"/>
    <property type="match status" value="1"/>
</dbReference>
<feature type="region of interest" description="Disordered" evidence="1">
    <location>
        <begin position="231"/>
        <end position="277"/>
    </location>
</feature>
<dbReference type="InterPro" id="IPR036388">
    <property type="entry name" value="WH-like_DNA-bd_sf"/>
</dbReference>
<feature type="compositionally biased region" description="Basic and acidic residues" evidence="1">
    <location>
        <begin position="32"/>
        <end position="48"/>
    </location>
</feature>
<dbReference type="Proteomes" id="UP000614601">
    <property type="component" value="Unassembled WGS sequence"/>
</dbReference>
<dbReference type="GO" id="GO:0031297">
    <property type="term" value="P:replication fork processing"/>
    <property type="evidence" value="ECO:0007669"/>
    <property type="project" value="TreeGrafter"/>
</dbReference>
<dbReference type="GO" id="GO:0003697">
    <property type="term" value="F:single-stranded DNA binding"/>
    <property type="evidence" value="ECO:0007669"/>
    <property type="project" value="TreeGrafter"/>
</dbReference>
<dbReference type="Proteomes" id="UP000783686">
    <property type="component" value="Unassembled WGS sequence"/>
</dbReference>
<dbReference type="Pfam" id="PF13412">
    <property type="entry name" value="HTH_24"/>
    <property type="match status" value="1"/>
</dbReference>
<dbReference type="Pfam" id="PF17906">
    <property type="entry name" value="HTH_48"/>
    <property type="match status" value="1"/>
</dbReference>
<evidence type="ECO:0000313" key="3">
    <source>
        <dbReference type="EMBL" id="CAD5216761.1"/>
    </source>
</evidence>
<dbReference type="GO" id="GO:0015074">
    <property type="term" value="P:DNA integration"/>
    <property type="evidence" value="ECO:0007669"/>
    <property type="project" value="TreeGrafter"/>
</dbReference>
<dbReference type="GO" id="GO:0006303">
    <property type="term" value="P:double-strand break repair via nonhomologous end joining"/>
    <property type="evidence" value="ECO:0007669"/>
    <property type="project" value="TreeGrafter"/>
</dbReference>
<dbReference type="GO" id="GO:0042800">
    <property type="term" value="F:histone H3K4 methyltransferase activity"/>
    <property type="evidence" value="ECO:0007669"/>
    <property type="project" value="TreeGrafter"/>
</dbReference>
<gene>
    <name evidence="3" type="ORF">BOKJ2_LOCUS6749</name>
</gene>
<dbReference type="GO" id="GO:0003690">
    <property type="term" value="F:double-stranded DNA binding"/>
    <property type="evidence" value="ECO:0007669"/>
    <property type="project" value="TreeGrafter"/>
</dbReference>
<name>A0A811KN46_9BILA</name>
<feature type="domain" description="Mos1 transposase HTH" evidence="2">
    <location>
        <begin position="117"/>
        <end position="163"/>
    </location>
</feature>
<dbReference type="EMBL" id="CAJFDH010000003">
    <property type="protein sequence ID" value="CAD5216761.1"/>
    <property type="molecule type" value="Genomic_DNA"/>
</dbReference>
<dbReference type="EMBL" id="CAJFCW020000003">
    <property type="protein sequence ID" value="CAG9106575.1"/>
    <property type="molecule type" value="Genomic_DNA"/>
</dbReference>
<dbReference type="GO" id="GO:0044547">
    <property type="term" value="F:DNA topoisomerase binding"/>
    <property type="evidence" value="ECO:0007669"/>
    <property type="project" value="TreeGrafter"/>
</dbReference>